<dbReference type="Pfam" id="PF00481">
    <property type="entry name" value="PP2C"/>
    <property type="match status" value="1"/>
</dbReference>
<dbReference type="Gene3D" id="1.10.510.10">
    <property type="entry name" value="Transferase(Phosphotransferase) domain 1"/>
    <property type="match status" value="1"/>
</dbReference>
<feature type="region of interest" description="Disordered" evidence="1">
    <location>
        <begin position="350"/>
        <end position="379"/>
    </location>
</feature>
<dbReference type="Pfam" id="PF00069">
    <property type="entry name" value="Pkinase"/>
    <property type="match status" value="1"/>
</dbReference>
<name>A0ABR2YTK0_9CHLO</name>
<evidence type="ECO:0000259" key="2">
    <source>
        <dbReference type="PROSITE" id="PS50011"/>
    </source>
</evidence>
<dbReference type="Proteomes" id="UP001491310">
    <property type="component" value="Unassembled WGS sequence"/>
</dbReference>
<dbReference type="InterPro" id="IPR036457">
    <property type="entry name" value="PPM-type-like_dom_sf"/>
</dbReference>
<dbReference type="PROSITE" id="PS00108">
    <property type="entry name" value="PROTEIN_KINASE_ST"/>
    <property type="match status" value="1"/>
</dbReference>
<dbReference type="InterPro" id="IPR001932">
    <property type="entry name" value="PPM-type_phosphatase-like_dom"/>
</dbReference>
<evidence type="ECO:0000259" key="3">
    <source>
        <dbReference type="PROSITE" id="PS51746"/>
    </source>
</evidence>
<dbReference type="PROSITE" id="PS50011">
    <property type="entry name" value="PROTEIN_KINASE_DOM"/>
    <property type="match status" value="1"/>
</dbReference>
<dbReference type="SMART" id="SM00220">
    <property type="entry name" value="S_TKc"/>
    <property type="match status" value="1"/>
</dbReference>
<evidence type="ECO:0000313" key="4">
    <source>
        <dbReference type="EMBL" id="KAK9915189.1"/>
    </source>
</evidence>
<reference evidence="4 5" key="1">
    <citation type="journal article" date="2024" name="Nat. Commun.">
        <title>Phylogenomics reveals the evolutionary origins of lichenization in chlorophyte algae.</title>
        <authorList>
            <person name="Puginier C."/>
            <person name="Libourel C."/>
            <person name="Otte J."/>
            <person name="Skaloud P."/>
            <person name="Haon M."/>
            <person name="Grisel S."/>
            <person name="Petersen M."/>
            <person name="Berrin J.G."/>
            <person name="Delaux P.M."/>
            <person name="Dal Grande F."/>
            <person name="Keller J."/>
        </authorList>
    </citation>
    <scope>NUCLEOTIDE SEQUENCE [LARGE SCALE GENOMIC DNA]</scope>
    <source>
        <strain evidence="4 5">SAG 216-7</strain>
    </source>
</reference>
<dbReference type="InterPro" id="IPR011009">
    <property type="entry name" value="Kinase-like_dom_sf"/>
</dbReference>
<dbReference type="Gene3D" id="3.60.40.10">
    <property type="entry name" value="PPM-type phosphatase domain"/>
    <property type="match status" value="1"/>
</dbReference>
<dbReference type="InterPro" id="IPR008271">
    <property type="entry name" value="Ser/Thr_kinase_AS"/>
</dbReference>
<proteinExistence type="predicted"/>
<dbReference type="SUPFAM" id="SSF81606">
    <property type="entry name" value="PP2C-like"/>
    <property type="match status" value="1"/>
</dbReference>
<dbReference type="CDD" id="cd00143">
    <property type="entry name" value="PP2Cc"/>
    <property type="match status" value="1"/>
</dbReference>
<accession>A0ABR2YTK0</accession>
<dbReference type="PROSITE" id="PS51746">
    <property type="entry name" value="PPM_2"/>
    <property type="match status" value="1"/>
</dbReference>
<dbReference type="PANTHER" id="PTHR47992">
    <property type="entry name" value="PROTEIN PHOSPHATASE"/>
    <property type="match status" value="1"/>
</dbReference>
<dbReference type="SMART" id="SM00332">
    <property type="entry name" value="PP2Cc"/>
    <property type="match status" value="1"/>
</dbReference>
<feature type="compositionally biased region" description="Low complexity" evidence="1">
    <location>
        <begin position="363"/>
        <end position="375"/>
    </location>
</feature>
<gene>
    <name evidence="4" type="ORF">WJX75_005864</name>
</gene>
<evidence type="ECO:0000313" key="5">
    <source>
        <dbReference type="Proteomes" id="UP001491310"/>
    </source>
</evidence>
<dbReference type="SUPFAM" id="SSF56112">
    <property type="entry name" value="Protein kinase-like (PK-like)"/>
    <property type="match status" value="1"/>
</dbReference>
<sequence>MGCAQLSVESALEQMANAVQRGEFAVAASIGNRASIPLGVAKADLHLNGTLHSGQQGSVLQGTFKSGGVAVKKARISTAQDLDNFRKEIALMSRISHPNVVRLTAARVLPPEYMLVMPLEGDNLATKLHQQGWRPDWQQVVRLSLDLASAVAAVHAAGILHRDIKASNVMLGADGRAILGDFGIAELAAVLAEEQADRSNLIRRGKPSGGFHKRHLVGTLEYMAPEVLLKEPTTFASDVYAWAVTVNELATGVFPFADCTKDNPQCQTILNFGYGRQELAAAVAAEGLRPILAPDTPRELAALLEAAWQLQPTTRPAAAQLEADLRALLGRMEDATAAFLNADATVANGNWHAPHSNGPTGLAASQAEAPASALSNGTAARVPMDSDGVWGQPPWDTASRSSSFQPKVEAGAFETAGLRGEDRMEDFHFIASPLPAAGPNTHLIGIFDGHRGRQAAEFAAQHFASFLQREWHRESAEAVLQAAFLALDEAFRQQQDEEWAERVGRMGAAAAGERPWPGCTAIVLLVHAGHLYVANAGDCRAVLCRQGDAVPLSTDQTADREDERQRIFSAGGHVQFRMDSWRVGKAGIQVSRSLGDADLKGEGLTALPEVSVRVLDAGDLFVVAASDGFWDKVDNTEAVNMVHDTVKEPSMSAKRLATEALTRGSADNITVIVAFLQPVSTLEQIYANGRQKYAPHQMFVNPNRSVKPSYIQSASADEFRDTY</sequence>
<dbReference type="InterPro" id="IPR015655">
    <property type="entry name" value="PP2C"/>
</dbReference>
<organism evidence="4 5">
    <name type="scientific">Coccomyxa subellipsoidea</name>
    <dbReference type="NCBI Taxonomy" id="248742"/>
    <lineage>
        <taxon>Eukaryota</taxon>
        <taxon>Viridiplantae</taxon>
        <taxon>Chlorophyta</taxon>
        <taxon>core chlorophytes</taxon>
        <taxon>Trebouxiophyceae</taxon>
        <taxon>Trebouxiophyceae incertae sedis</taxon>
        <taxon>Coccomyxaceae</taxon>
        <taxon>Coccomyxa</taxon>
    </lineage>
</organism>
<dbReference type="InterPro" id="IPR000719">
    <property type="entry name" value="Prot_kinase_dom"/>
</dbReference>
<keyword evidence="5" id="KW-1185">Reference proteome</keyword>
<feature type="domain" description="Protein kinase" evidence="2">
    <location>
        <begin position="45"/>
        <end position="329"/>
    </location>
</feature>
<comment type="caution">
    <text evidence="4">The sequence shown here is derived from an EMBL/GenBank/DDBJ whole genome shotgun (WGS) entry which is preliminary data.</text>
</comment>
<evidence type="ECO:0000256" key="1">
    <source>
        <dbReference type="SAM" id="MobiDB-lite"/>
    </source>
</evidence>
<evidence type="ECO:0008006" key="6">
    <source>
        <dbReference type="Google" id="ProtNLM"/>
    </source>
</evidence>
<dbReference type="EMBL" id="JALJOT010000005">
    <property type="protein sequence ID" value="KAK9915189.1"/>
    <property type="molecule type" value="Genomic_DNA"/>
</dbReference>
<protein>
    <recommendedName>
        <fullName evidence="6">Kinase-like protein</fullName>
    </recommendedName>
</protein>
<feature type="domain" description="PPM-type phosphatase" evidence="3">
    <location>
        <begin position="409"/>
        <end position="676"/>
    </location>
</feature>
<dbReference type="Gene3D" id="3.30.200.20">
    <property type="entry name" value="Phosphorylase Kinase, domain 1"/>
    <property type="match status" value="1"/>
</dbReference>
<dbReference type="SMART" id="SM00331">
    <property type="entry name" value="PP2C_SIG"/>
    <property type="match status" value="1"/>
</dbReference>